<comment type="caution">
    <text evidence="2">The sequence shown here is derived from an EMBL/GenBank/DDBJ whole genome shotgun (WGS) entry which is preliminary data.</text>
</comment>
<proteinExistence type="predicted"/>
<keyword evidence="1" id="KW-0472">Membrane</keyword>
<sequence>MSEVAARLQSQRRAWAHPGSSHDRLVRLLLIVLPIGIAVLGVGLVVAPLMTGAEVSFVLDKNKVDVASERLRVQSAEYRGEDAKGQAFKLNAGSAVQKSSTDAEVQLSDLNAQLGLPEGPATVRADKGRYNLQNDQVAIDGPIAFRTADGYTLDTHDATLDLKTRQLRSGGAVTGRTPTGTFSGDKLTADLEQRTVRVDGNARLRIYPKRANRQ</sequence>
<dbReference type="NCBIfam" id="TIGR04409">
    <property type="entry name" value="LptC_YrbK"/>
    <property type="match status" value="1"/>
</dbReference>
<evidence type="ECO:0000313" key="2">
    <source>
        <dbReference type="EMBL" id="MEN3745608.1"/>
    </source>
</evidence>
<organism evidence="2 3">
    <name type="scientific">Sphingomonas rustica</name>
    <dbReference type="NCBI Taxonomy" id="3103142"/>
    <lineage>
        <taxon>Bacteria</taxon>
        <taxon>Pseudomonadati</taxon>
        <taxon>Pseudomonadota</taxon>
        <taxon>Alphaproteobacteria</taxon>
        <taxon>Sphingomonadales</taxon>
        <taxon>Sphingomonadaceae</taxon>
        <taxon>Sphingomonas</taxon>
    </lineage>
</organism>
<evidence type="ECO:0000313" key="3">
    <source>
        <dbReference type="Proteomes" id="UP001427805"/>
    </source>
</evidence>
<keyword evidence="1" id="KW-1133">Transmembrane helix</keyword>
<dbReference type="Proteomes" id="UP001427805">
    <property type="component" value="Unassembled WGS sequence"/>
</dbReference>
<gene>
    <name evidence="2" type="primary">lptC</name>
    <name evidence="2" type="ORF">TPR58_00405</name>
</gene>
<feature type="transmembrane region" description="Helical" evidence="1">
    <location>
        <begin position="28"/>
        <end position="50"/>
    </location>
</feature>
<evidence type="ECO:0000256" key="1">
    <source>
        <dbReference type="SAM" id="Phobius"/>
    </source>
</evidence>
<keyword evidence="1" id="KW-0812">Transmembrane</keyword>
<dbReference type="Pfam" id="PF06835">
    <property type="entry name" value="LptC"/>
    <property type="match status" value="1"/>
</dbReference>
<dbReference type="Gene3D" id="2.60.450.10">
    <property type="entry name" value="Lipopolysaccharide (LPS) transport protein A like domain"/>
    <property type="match status" value="1"/>
</dbReference>
<protein>
    <submittedName>
        <fullName evidence="2">LPS export ABC transporter periplasmic protein LptC</fullName>
    </submittedName>
</protein>
<accession>A0ABV0B1X5</accession>
<keyword evidence="3" id="KW-1185">Reference proteome</keyword>
<name>A0ABV0B1X5_9SPHN</name>
<dbReference type="InterPro" id="IPR026265">
    <property type="entry name" value="LptC"/>
</dbReference>
<dbReference type="RefSeq" id="WP_346244621.1">
    <property type="nucleotide sequence ID" value="NZ_JBDIZK010000001.1"/>
</dbReference>
<dbReference type="InterPro" id="IPR010664">
    <property type="entry name" value="LipoPS_assembly_LptC-rel"/>
</dbReference>
<reference evidence="2 3" key="1">
    <citation type="submission" date="2024-05" db="EMBL/GenBank/DDBJ databases">
        <title>Sphingomonas sp. HF-S3 16S ribosomal RNA gene Genome sequencing and assembly.</title>
        <authorList>
            <person name="Lee H."/>
        </authorList>
    </citation>
    <scope>NUCLEOTIDE SEQUENCE [LARGE SCALE GENOMIC DNA]</scope>
    <source>
        <strain evidence="2 3">HF-S3</strain>
    </source>
</reference>
<dbReference type="EMBL" id="JBDIZK010000001">
    <property type="protein sequence ID" value="MEN3745608.1"/>
    <property type="molecule type" value="Genomic_DNA"/>
</dbReference>